<evidence type="ECO:0000313" key="2">
    <source>
        <dbReference type="EMBL" id="MCX5615984.1"/>
    </source>
</evidence>
<name>A0ABT3WA78_9PROT</name>
<accession>A0ABT3WA78</accession>
<evidence type="ECO:0000259" key="1">
    <source>
        <dbReference type="Pfam" id="PF10091"/>
    </source>
</evidence>
<feature type="domain" description="Glycoamylase-like" evidence="1">
    <location>
        <begin position="247"/>
        <end position="481"/>
    </location>
</feature>
<protein>
    <submittedName>
        <fullName evidence="2">Tat pathway signal protein</fullName>
    </submittedName>
</protein>
<dbReference type="EMBL" id="JANIDV010000001">
    <property type="protein sequence ID" value="MCX5615984.1"/>
    <property type="molecule type" value="Genomic_DNA"/>
</dbReference>
<proteinExistence type="predicted"/>
<dbReference type="InterPro" id="IPR016883">
    <property type="entry name" value="UCP028431"/>
</dbReference>
<organism evidence="2 3">
    <name type="scientific">Bombella dulcis</name>
    <dbReference type="NCBI Taxonomy" id="2967339"/>
    <lineage>
        <taxon>Bacteria</taxon>
        <taxon>Pseudomonadati</taxon>
        <taxon>Pseudomonadota</taxon>
        <taxon>Alphaproteobacteria</taxon>
        <taxon>Acetobacterales</taxon>
        <taxon>Acetobacteraceae</taxon>
        <taxon>Bombella</taxon>
    </lineage>
</organism>
<evidence type="ECO:0000313" key="3">
    <source>
        <dbReference type="Proteomes" id="UP001165633"/>
    </source>
</evidence>
<dbReference type="RefSeq" id="WP_266126957.1">
    <property type="nucleotide sequence ID" value="NZ_JANIDV010000001.1"/>
</dbReference>
<dbReference type="Gene3D" id="1.50.10.140">
    <property type="match status" value="1"/>
</dbReference>
<gene>
    <name evidence="2" type="ORF">NQF87_03190</name>
</gene>
<dbReference type="Pfam" id="PF10091">
    <property type="entry name" value="Glycoamylase"/>
    <property type="match status" value="1"/>
</dbReference>
<dbReference type="InterPro" id="IPR019282">
    <property type="entry name" value="Glycoamylase-like_cons_dom"/>
</dbReference>
<dbReference type="PIRSF" id="PIRSF028431">
    <property type="entry name" value="UCP028431"/>
    <property type="match status" value="1"/>
</dbReference>
<keyword evidence="3" id="KW-1185">Reference proteome</keyword>
<reference evidence="2" key="1">
    <citation type="submission" date="2022-07" db="EMBL/GenBank/DDBJ databases">
        <title>Bombella genomes.</title>
        <authorList>
            <person name="Harer L."/>
            <person name="Styblova S."/>
            <person name="Ehrmann M."/>
        </authorList>
    </citation>
    <scope>NUCLEOTIDE SEQUENCE</scope>
    <source>
        <strain evidence="2">TMW 2.2559</strain>
    </source>
</reference>
<sequence length="505" mass="56912">MKIRERFMSGRHDVTGHLSRVKSRPSAGKALLSLVFASPLLFSSPAVSQEKAVPSGEVHEVFSLNDQKHRAFLDDLEKRTFSWFWETANPRNGLVPDRAPLMNGAASIASVGFGLTAYGIGVERGYITRQQAAERTLATLRFLMTLPQGEATSGTAGSHGFFYHFLDPETGLRVADWSELSSIDTALLMGGVLFAQSYYDRSDVREQEIRRLADQLYRRVDWRWMRGDDSEWLSMGWMPPGHFLSAQWKGYNEGMLLYIMALGAPEHGLPEGLWDRWTETQRGQQGSFYGHNFLNFAPLFGHQYSECWVDFRHIQDRASLQRGYDYFQNSREAVYAQRDYALRNPGHWKGYDGAVWGLTASDGPGDSVQEVDGEKRHFLAYSARGAGSDYVLDDGTIAPTAVGGSVAFAPEITLPSLEEMKRRYGGMIYNKYGFVDAFNPSYRVKDGFWVDGQQLGIDQGPILLMSENLRSEFVWNVMKRNSYIRFGLMKAGFTGGWLCRGECGK</sequence>
<dbReference type="Proteomes" id="UP001165633">
    <property type="component" value="Unassembled WGS sequence"/>
</dbReference>
<comment type="caution">
    <text evidence="2">The sequence shown here is derived from an EMBL/GenBank/DDBJ whole genome shotgun (WGS) entry which is preliminary data.</text>
</comment>